<dbReference type="Pfam" id="PF20237">
    <property type="entry name" value="DUF6594"/>
    <property type="match status" value="1"/>
</dbReference>
<feature type="region of interest" description="Disordered" evidence="1">
    <location>
        <begin position="1"/>
        <end position="45"/>
    </location>
</feature>
<feature type="transmembrane region" description="Helical" evidence="2">
    <location>
        <begin position="289"/>
        <end position="313"/>
    </location>
</feature>
<dbReference type="InterPro" id="IPR046529">
    <property type="entry name" value="DUF6594"/>
</dbReference>
<organism evidence="4 5">
    <name type="scientific">Cudoniella acicularis</name>
    <dbReference type="NCBI Taxonomy" id="354080"/>
    <lineage>
        <taxon>Eukaryota</taxon>
        <taxon>Fungi</taxon>
        <taxon>Dikarya</taxon>
        <taxon>Ascomycota</taxon>
        <taxon>Pezizomycotina</taxon>
        <taxon>Leotiomycetes</taxon>
        <taxon>Helotiales</taxon>
        <taxon>Tricladiaceae</taxon>
        <taxon>Cudoniella</taxon>
    </lineage>
</organism>
<comment type="caution">
    <text evidence="4">The sequence shown here is derived from an EMBL/GenBank/DDBJ whole genome shotgun (WGS) entry which is preliminary data.</text>
</comment>
<evidence type="ECO:0000313" key="5">
    <source>
        <dbReference type="Proteomes" id="UP000566819"/>
    </source>
</evidence>
<dbReference type="AlphaFoldDB" id="A0A8H4RHK0"/>
<dbReference type="PANTHER" id="PTHR34502">
    <property type="entry name" value="DUF6594 DOMAIN-CONTAINING PROTEIN-RELATED"/>
    <property type="match status" value="1"/>
</dbReference>
<dbReference type="Proteomes" id="UP000566819">
    <property type="component" value="Unassembled WGS sequence"/>
</dbReference>
<feature type="domain" description="DUF6594" evidence="3">
    <location>
        <begin position="119"/>
        <end position="356"/>
    </location>
</feature>
<evidence type="ECO:0000256" key="1">
    <source>
        <dbReference type="SAM" id="MobiDB-lite"/>
    </source>
</evidence>
<protein>
    <recommendedName>
        <fullName evidence="3">DUF6594 domain-containing protein</fullName>
    </recommendedName>
</protein>
<gene>
    <name evidence="4" type="ORF">G7Y89_g7945</name>
</gene>
<sequence length="362" mass="40252">MQQSGVLRSRGQPAHSATTVSASGRESTATPGAAEVSASNAQQTNHSVPLPTAAWQWLLAHFTNMNLFGKPTEATKNFNRQYGYAGSKLKYDKCKVSRAYLFDAELTSSGEVEDFPEGYPRLSAFMNADDSYANYRSFKRLSARILLHRQNELTGLENSLDALDREDAADKRMEKRLRGFDLTDDNEKVLMKAARLRGLGQSSQRDHYSVLNYVMNRHPFGGGKYDYVFHADDFVSLNQNSHKGKEFEVLVEQLLDWLPEFPFKNILQSPKEAAKTKDKFITTYSPRRLGYLANGLAVSLAVGVLLVPVYLLFLVVESHAMMAVTASIFMFAFSVILSAVTGASPQEIFMGAAAFVSTEPVR</sequence>
<keyword evidence="2" id="KW-0812">Transmembrane</keyword>
<name>A0A8H4RHK0_9HELO</name>
<dbReference type="OrthoDB" id="3533814at2759"/>
<evidence type="ECO:0000259" key="3">
    <source>
        <dbReference type="Pfam" id="PF20237"/>
    </source>
</evidence>
<dbReference type="PANTHER" id="PTHR34502:SF3">
    <property type="entry name" value="DUF6594 DOMAIN-CONTAINING PROTEIN"/>
    <property type="match status" value="1"/>
</dbReference>
<feature type="transmembrane region" description="Helical" evidence="2">
    <location>
        <begin position="319"/>
        <end position="340"/>
    </location>
</feature>
<evidence type="ECO:0000313" key="4">
    <source>
        <dbReference type="EMBL" id="KAF4630197.1"/>
    </source>
</evidence>
<keyword evidence="2" id="KW-0472">Membrane</keyword>
<reference evidence="4 5" key="1">
    <citation type="submission" date="2020-03" db="EMBL/GenBank/DDBJ databases">
        <title>Draft Genome Sequence of Cudoniella acicularis.</title>
        <authorList>
            <person name="Buettner E."/>
            <person name="Kellner H."/>
        </authorList>
    </citation>
    <scope>NUCLEOTIDE SEQUENCE [LARGE SCALE GENOMIC DNA]</scope>
    <source>
        <strain evidence="4 5">DSM 108380</strain>
    </source>
</reference>
<accession>A0A8H4RHK0</accession>
<keyword evidence="5" id="KW-1185">Reference proteome</keyword>
<feature type="compositionally biased region" description="Polar residues" evidence="1">
    <location>
        <begin position="15"/>
        <end position="30"/>
    </location>
</feature>
<proteinExistence type="predicted"/>
<dbReference type="EMBL" id="JAAMPI010000577">
    <property type="protein sequence ID" value="KAF4630197.1"/>
    <property type="molecule type" value="Genomic_DNA"/>
</dbReference>
<keyword evidence="2" id="KW-1133">Transmembrane helix</keyword>
<evidence type="ECO:0000256" key="2">
    <source>
        <dbReference type="SAM" id="Phobius"/>
    </source>
</evidence>